<dbReference type="Pfam" id="PF18669">
    <property type="entry name" value="Trp_ring"/>
    <property type="match status" value="1"/>
</dbReference>
<dbReference type="Pfam" id="PF05662">
    <property type="entry name" value="YadA_stalk"/>
    <property type="match status" value="7"/>
</dbReference>
<evidence type="ECO:0000259" key="3">
    <source>
        <dbReference type="Pfam" id="PF05658"/>
    </source>
</evidence>
<feature type="domain" description="Trimeric autotransporter adhesin YadA-like head" evidence="3">
    <location>
        <begin position="645"/>
        <end position="669"/>
    </location>
</feature>
<dbReference type="Pfam" id="PF13018">
    <property type="entry name" value="ESPR"/>
    <property type="match status" value="1"/>
</dbReference>
<dbReference type="CDD" id="cd12820">
    <property type="entry name" value="LbR_YadA-like"/>
    <property type="match status" value="3"/>
</dbReference>
<dbReference type="Proteomes" id="UP000831534">
    <property type="component" value="Chromosome"/>
</dbReference>
<dbReference type="InterPro" id="IPR008640">
    <property type="entry name" value="Adhesin_Head_dom"/>
</dbReference>
<dbReference type="InterPro" id="IPR008635">
    <property type="entry name" value="Coiled_stalk_dom"/>
</dbReference>
<feature type="domain" description="Trimeric autotransporter adhesin YadA-like head" evidence="3">
    <location>
        <begin position="586"/>
        <end position="612"/>
    </location>
</feature>
<dbReference type="Gene3D" id="2.150.10.10">
    <property type="entry name" value="Serralysin-like metalloprotease, C-terminal"/>
    <property type="match status" value="5"/>
</dbReference>
<dbReference type="RefSeq" id="WP_027009628.1">
    <property type="nucleotide sequence ID" value="NZ_CP091521.1"/>
</dbReference>
<evidence type="ECO:0000259" key="5">
    <source>
        <dbReference type="Pfam" id="PF13018"/>
    </source>
</evidence>
<feature type="domain" description="Trimeric autotransporter adhesin YadA-like head" evidence="3">
    <location>
        <begin position="142"/>
        <end position="167"/>
    </location>
</feature>
<protein>
    <submittedName>
        <fullName evidence="7">ESPR-type extended signal peptide-containing protein</fullName>
    </submittedName>
</protein>
<reference evidence="7 8" key="1">
    <citation type="journal article" date="2022" name="Res Sq">
        <title>Evolution of multicellular longitudinally dividing oral cavity symbionts (Neisseriaceae).</title>
        <authorList>
            <person name="Nyongesa S."/>
            <person name="Weber P."/>
            <person name="Bernet E."/>
            <person name="Pullido F."/>
            <person name="Nieckarz M."/>
            <person name="Delaby M."/>
            <person name="Nieves C."/>
            <person name="Viehboeck T."/>
            <person name="Krause N."/>
            <person name="Rivera-Millot A."/>
            <person name="Nakamura A."/>
            <person name="Vischer N."/>
            <person name="VanNieuwenhze M."/>
            <person name="Brun Y."/>
            <person name="Cava F."/>
            <person name="Bulgheresi S."/>
            <person name="Veyrier F."/>
        </authorList>
    </citation>
    <scope>NUCLEOTIDE SEQUENCE [LARGE SCALE GENOMIC DNA]</scope>
    <source>
        <strain evidence="7 8">17694</strain>
    </source>
</reference>
<keyword evidence="2" id="KW-1133">Transmembrane helix</keyword>
<evidence type="ECO:0000256" key="2">
    <source>
        <dbReference type="SAM" id="Phobius"/>
    </source>
</evidence>
<feature type="domain" description="Trimeric autotransporter adhesin YadA-like stalk" evidence="4">
    <location>
        <begin position="2946"/>
        <end position="2971"/>
    </location>
</feature>
<dbReference type="InterPro" id="IPR024973">
    <property type="entry name" value="ESPR"/>
</dbReference>
<organism evidence="7 8">
    <name type="scientific">Conchiformibius kuhniae</name>
    <dbReference type="NCBI Taxonomy" id="211502"/>
    <lineage>
        <taxon>Bacteria</taxon>
        <taxon>Pseudomonadati</taxon>
        <taxon>Pseudomonadota</taxon>
        <taxon>Betaproteobacteria</taxon>
        <taxon>Neisseriales</taxon>
        <taxon>Neisseriaceae</taxon>
        <taxon>Conchiformibius</taxon>
    </lineage>
</organism>
<feature type="domain" description="Trimeric autotransporter adhesin YadA-like head" evidence="3">
    <location>
        <begin position="351"/>
        <end position="377"/>
    </location>
</feature>
<dbReference type="EMBL" id="CP091521">
    <property type="protein sequence ID" value="XHH49804.1"/>
    <property type="molecule type" value="Genomic_DNA"/>
</dbReference>
<feature type="domain" description="Trimeric autotransporter adhesin YadA-like stalk" evidence="4">
    <location>
        <begin position="768"/>
        <end position="806"/>
    </location>
</feature>
<evidence type="ECO:0000256" key="1">
    <source>
        <dbReference type="SAM" id="MobiDB-lite"/>
    </source>
</evidence>
<evidence type="ECO:0000313" key="7">
    <source>
        <dbReference type="EMBL" id="XHH49804.1"/>
    </source>
</evidence>
<name>A0ABD8B704_9NEIS</name>
<dbReference type="SUPFAM" id="SSF101999">
    <property type="entry name" value="Trimeric adhesin"/>
    <property type="match status" value="2"/>
</dbReference>
<accession>A0ABD8B704</accession>
<keyword evidence="2" id="KW-0472">Membrane</keyword>
<feature type="domain" description="Trimeric autotransporter adhesin Trp ring" evidence="6">
    <location>
        <begin position="2257"/>
        <end position="2313"/>
    </location>
</feature>
<feature type="domain" description="Trimeric autotransporter adhesin YadA-like head" evidence="3">
    <location>
        <begin position="2822"/>
        <end position="2845"/>
    </location>
</feature>
<sequence length="2971" mass="300968">MNHTYRVVYNETTNTYVAVSENEPARGKKSKSVKTAVAAAVALTFGGASGMASALMTDSIAGGSGRTNILIKPNGGTAPSVSGENSIAIGASTKGHTSTVSIGHAAEANDRFGVAIGRQVEAAGAESVALGTMGATGPKTIAKGTQALALGTRNQAIGNQSIAAGNDTFAGGFGSIAIGTDDTGTAQTPGNAQTIVSSHRYLVDGDDKQRKGEGFVRTDKNNPDTYISTVAQGSGALSLGAHTQSLHHGATAIGAGAVAGMGKVVSGTFNTNDLNLDSIRGIQATAIGSQSFAASDRTTAVGTNSMAGGANATAVGAGAVAYSKQTIAIGDGAMAGSNGESNTSRLSEKGADKADAIAIGTKADAQGLATVALGAGASAARGTDGAVVIGWNAKSSDGGSRHLDRENPFNPLSKQENLTKSGSVYVIKNAGSMLATNAGIEGNTSSVSVVIGPNADATGGNGGVALGDRAKSGSGLSIAIGANAHAVKKANQGTSTIAIGPSAYASGNTALALGRQSAADADFAQAIGNVAAATGKGSLAVGHSANATGYRAIAIGSSNINDAGGTVGSYGTQAGTNYQKDSQARASGDDAIAFGSGAQADSYTSIAIGAFADAEPNANHTIAFGNEAKASGVKGISVGFKAKNSAETATAIGSEAEASNKNAIAVGTKTQTSGERSLAVGFENKVSGTDSGVFGNKNQNSKNKTFVVGNSVNPTQDNSVILGDSSTDRAATTENTANVNGLKYSGFAGQGAPAKGVVSVGKQGGERQIINVAAGKIDKNSTDAINGSQLYWTQDRLGNVAKTTAQHLGGNAKVNDDGNLTAPTYRIVHESNPRQSRNVNNVGDAFTHLNNYINEGWEVHDKTGQKAKVTPGDKVKFVAGNGATVNVAQEQNGETVITIGATPQQGGPAITNTNLNVQNGKVQNPAQGDAYVQAGNLAQTINNVSWKAQGNGQDKADVKAGSKVNFADGDNTKAVVTHAGDTTTVKYNAETSKVKFENGTASKDGDKLAKAGDVADVTNKAVTHLIEKGMNFEGNTGGAVHKNLGEKLTVKGGHGGQGVSDKNTYVANENGNLVVKFAENPEFKGVKLVNNGNTVNLNPVAGNKLNLGGGNNNAPVVIGNVANGVQDSDAVNVSQLKDLKWKLDVDAAGGTATGQGAVEVGSQTVTVLAGNGIKVEKNGTNLTISSTVKPGAPVQNVEYADLNVGTDGKVATPSNTDGAKAVNATTVAKAINDSGWKVTSGTADGGAQDGNPTNKLVKAGDQVTLQAGKNLKVKQEDGKFTFGTQENVTFTHVDSNSVTIGKGSTPATTNPVTLTANNGVLKVAGNNDAAAKITNVAPADISETSKDAVNGSQLYALGNSVRNVFGGDTKFENGAVKDFKYQVGKENGNYGNQANNVTDAFKNLNDYVNEGIKVAQNDADKGKLTPTETLNFKDTDSVTGTVTANGDKVDVSFAVKTGKVKAENKKAVADDAAGKIATVADVADTVNNVAWSVQEKGAHKADVKAGSKVDFVDGDNTKVSVTHAGDTTTVKYSVDTGEVKFDPADNQAKAPDANKVAKAGDVANVTNAAVKHVVDTGMKFAGNDGNPVHKKLGETLNIEGGHNGTGVSSKNTYVSKDGDKLLVQFAENPEFKGVKLADGNHVVNLSPVEGNKLKLGGGNTNAPVTISNVADGVDGKDAVNVSQLNALKWKLDVDEDGGTATGKGASEVGNGTVTVVAGKGIGVKKDGNKVTISADVPEVSFADLSVGGDGKVVNPGAAEGGKSVNATTVANAINNSGWLAQAGAVEGGVVEGGDQAQLVKAGDKVTLQAGKNLKVKQDGNNFTFGTQETVTFTGVNSNTVTIGKGSDPATANPVTLTAKDGVLKVEANDGAAAKITNVAPADLSETSTDAVNGSQLYALGDSIRNVLGGDTKFEDGKVQGFDFQVGKEDQSPYGNKAGNVQDALTNLNAYINEGIKVGDNAGTEVAKLTPTDQLNFKDGDNTASKVEAGENGTVNVSFDVKTGSVTVGEDKKAVANEDSGKIATVGDVANAVNNVAWTLQEKGADKADIKAGSKVNFIDGDSTKVTIGEDNGATTVKYEVNTAALTGDVTFTDGKASTPDENKLAKTGDVANVTNKAVDHLIDTGMKFAGNDGAEIHKKLGETLNLEGGNDGAAVSDKNTYIANENGKLKVKFADNPEFKGIDLKDGGNTVKLGSTPEGLKLSNADGAPVSISNVSSGLNTHADGKPAGLLDLTGNGKNGAPVADNTAATVGDLRNMGWVISADKTQDDNGINNTPYSGQVKNAGEVKISGGDLVKVSGKNDNGVHTITVDLDAQNITNHAQLPVVYTDTEGNKVYKQPDGSFTKQPDGTGDKVNADDVIASMNSGGDDTKAPTTLANVKGNLNVVDDAGNKVYDATGEKEVAGNRTESTAVPELKANNAATVSDVVNAGWNLKANGEAKDFVRHSDTVDFVNGYGSNIVIDNKDGKTSSIRIDTPLSYTDGADVKNVGNKVMGEPTNSITLIGGNQDAPVRLHNVASGVGENLKDDAFVTALENATGSQLNNAVNVADLQNLNKAINTAAGNTGFNLNASKSEGGELGDSKATDKRIGNGETMTLDAGKNIKITQIDNGFSVATSDNLNVVSVTAKDGDKTTKLDGNGLTITPATGGVVSLTGTGLDNGGNKIVNVADGKVAPDSKEAVNGSQLYQVYQVVGGDPAKTNFTTLEVDVVQPDGSVTKQKVPSSNGYTLTTYNVKDRGKYLTNNVIEAVGRMNEEGIKFFHTNDGVVKPVEQGKSTNDSSASGAYATAVGYKADASGESTLAIGNEANASGANAIAIGKGAGAIGDNSISIGVGNQVTGKRSGAIGDPSVVSGDGSYTIGNDNKVATNSTFVLGSNVETTADNSVFLGDKSAYVAASDTQGSTGGADKHDSSKALNQDAANVADNAYAGRDKVVGVVSVGNAGETRRIQNVAPGMIGENSTDAVNGSQLYAL</sequence>
<feature type="domain" description="Trimeric autotransporter adhesin YadA-like stalk" evidence="4">
    <location>
        <begin position="1332"/>
        <end position="1374"/>
    </location>
</feature>
<keyword evidence="2" id="KW-0812">Transmembrane</keyword>
<dbReference type="Gene3D" id="2.20.70.140">
    <property type="match status" value="1"/>
</dbReference>
<dbReference type="Gene3D" id="6.10.250.2040">
    <property type="match status" value="2"/>
</dbReference>
<feature type="domain" description="Trimeric autotransporter adhesin YadA-like head" evidence="3">
    <location>
        <begin position="281"/>
        <end position="305"/>
    </location>
</feature>
<evidence type="ECO:0000313" key="8">
    <source>
        <dbReference type="Proteomes" id="UP000831534"/>
    </source>
</evidence>
<feature type="domain" description="Trimeric autotransporter adhesin YadA-like head" evidence="3">
    <location>
        <begin position="533"/>
        <end position="558"/>
    </location>
</feature>
<feature type="domain" description="Trimeric autotransporter adhesin YadA-like stalk" evidence="4">
    <location>
        <begin position="1874"/>
        <end position="1913"/>
    </location>
</feature>
<dbReference type="InterPro" id="IPR037174">
    <property type="entry name" value="Trimeric_adhesin"/>
</dbReference>
<proteinExistence type="predicted"/>
<feature type="domain" description="ESPR" evidence="5">
    <location>
        <begin position="1"/>
        <end position="48"/>
    </location>
</feature>
<feature type="compositionally biased region" description="Basic and acidic residues" evidence="1">
    <location>
        <begin position="2579"/>
        <end position="2589"/>
    </location>
</feature>
<dbReference type="Gene3D" id="3.90.1780.10">
    <property type="entry name" value="Trimeric adhesin"/>
    <property type="match status" value="7"/>
</dbReference>
<feature type="domain" description="Trimeric autotransporter adhesin YadA-like stalk" evidence="4">
    <location>
        <begin position="1118"/>
        <end position="1144"/>
    </location>
</feature>
<feature type="region of interest" description="Disordered" evidence="1">
    <location>
        <begin position="2566"/>
        <end position="2592"/>
    </location>
</feature>
<dbReference type="InterPro" id="IPR040482">
    <property type="entry name" value="Trp_ring"/>
</dbReference>
<dbReference type="Gene3D" id="1.20.5.170">
    <property type="match status" value="4"/>
</dbReference>
<feature type="domain" description="Trimeric autotransporter adhesin YadA-like head" evidence="3">
    <location>
        <begin position="2794"/>
        <end position="2820"/>
    </location>
</feature>
<feature type="domain" description="Trimeric autotransporter adhesin YadA-like head" evidence="3">
    <location>
        <begin position="620"/>
        <end position="642"/>
    </location>
</feature>
<feature type="domain" description="Trimeric autotransporter adhesin YadA-like head" evidence="3">
    <location>
        <begin position="307"/>
        <end position="333"/>
    </location>
</feature>
<gene>
    <name evidence="7" type="ORF">LVJ77_12495</name>
</gene>
<feature type="transmembrane region" description="Helical" evidence="2">
    <location>
        <begin position="36"/>
        <end position="56"/>
    </location>
</feature>
<dbReference type="Pfam" id="PF05658">
    <property type="entry name" value="YadA_head"/>
    <property type="match status" value="11"/>
</dbReference>
<keyword evidence="8" id="KW-1185">Reference proteome</keyword>
<dbReference type="Gene3D" id="2.20.25.140">
    <property type="match status" value="1"/>
</dbReference>
<dbReference type="InterPro" id="IPR011049">
    <property type="entry name" value="Serralysin-like_metalloprot_C"/>
</dbReference>
<evidence type="ECO:0000259" key="6">
    <source>
        <dbReference type="Pfam" id="PF18669"/>
    </source>
</evidence>
<feature type="domain" description="Trimeric autotransporter adhesin YadA-like head" evidence="3">
    <location>
        <begin position="493"/>
        <end position="517"/>
    </location>
</feature>
<feature type="domain" description="Trimeric autotransporter adhesin YadA-like stalk" evidence="4">
    <location>
        <begin position="2663"/>
        <end position="2693"/>
    </location>
</feature>
<dbReference type="KEGG" id="ckh:LVJ77_12495"/>
<dbReference type="SUPFAM" id="SSF101967">
    <property type="entry name" value="Adhesin YadA, collagen-binding domain"/>
    <property type="match status" value="6"/>
</dbReference>
<evidence type="ECO:0000259" key="4">
    <source>
        <dbReference type="Pfam" id="PF05662"/>
    </source>
</evidence>
<feature type="domain" description="Trimeric autotransporter adhesin YadA-like stalk" evidence="4">
    <location>
        <begin position="1666"/>
        <end position="1702"/>
    </location>
</feature>